<accession>A0A813K9P8</accession>
<dbReference type="Proteomes" id="UP000626109">
    <property type="component" value="Unassembled WGS sequence"/>
</dbReference>
<dbReference type="InterPro" id="IPR029063">
    <property type="entry name" value="SAM-dependent_MTases_sf"/>
</dbReference>
<keyword evidence="3 4" id="KW-0687">Ribonucleoprotein</keyword>
<dbReference type="Pfam" id="PF08241">
    <property type="entry name" value="Methyltransf_11"/>
    <property type="match status" value="1"/>
</dbReference>
<dbReference type="PANTHER" id="PTHR45036:SF1">
    <property type="entry name" value="METHYLTRANSFERASE LIKE 7A"/>
    <property type="match status" value="1"/>
</dbReference>
<dbReference type="SUPFAM" id="SSF53335">
    <property type="entry name" value="S-adenosyl-L-methionine-dependent methyltransferases"/>
    <property type="match status" value="1"/>
</dbReference>
<proteinExistence type="inferred from homology"/>
<evidence type="ECO:0000256" key="3">
    <source>
        <dbReference type="ARBA" id="ARBA00023274"/>
    </source>
</evidence>
<dbReference type="SUPFAM" id="SSF54211">
    <property type="entry name" value="Ribosomal protein S5 domain 2-like"/>
    <property type="match status" value="1"/>
</dbReference>
<dbReference type="Pfam" id="PF00380">
    <property type="entry name" value="Ribosomal_S9"/>
    <property type="match status" value="1"/>
</dbReference>
<evidence type="ECO:0000313" key="7">
    <source>
        <dbReference type="Proteomes" id="UP000626109"/>
    </source>
</evidence>
<dbReference type="InterPro" id="IPR020568">
    <property type="entry name" value="Ribosomal_Su5_D2-typ_SF"/>
</dbReference>
<dbReference type="GO" id="GO:1990904">
    <property type="term" value="C:ribonucleoprotein complex"/>
    <property type="evidence" value="ECO:0007669"/>
    <property type="project" value="UniProtKB-KW"/>
</dbReference>
<dbReference type="InterPro" id="IPR020574">
    <property type="entry name" value="Ribosomal_uS9_CS"/>
</dbReference>
<comment type="caution">
    <text evidence="6">The sequence shown here is derived from an EMBL/GenBank/DDBJ whole genome shotgun (WGS) entry which is preliminary data.</text>
</comment>
<evidence type="ECO:0000313" key="6">
    <source>
        <dbReference type="EMBL" id="CAE8701092.1"/>
    </source>
</evidence>
<dbReference type="AlphaFoldDB" id="A0A813K9P8"/>
<dbReference type="PANTHER" id="PTHR45036">
    <property type="entry name" value="METHYLTRANSFERASE LIKE 7B"/>
    <property type="match status" value="1"/>
</dbReference>
<dbReference type="GO" id="GO:0008757">
    <property type="term" value="F:S-adenosylmethionine-dependent methyltransferase activity"/>
    <property type="evidence" value="ECO:0007669"/>
    <property type="project" value="InterPro"/>
</dbReference>
<protein>
    <recommendedName>
        <fullName evidence="5">Methyltransferase type 11 domain-containing protein</fullName>
    </recommendedName>
</protein>
<dbReference type="GO" id="GO:0006412">
    <property type="term" value="P:translation"/>
    <property type="evidence" value="ECO:0007669"/>
    <property type="project" value="InterPro"/>
</dbReference>
<evidence type="ECO:0000256" key="2">
    <source>
        <dbReference type="ARBA" id="ARBA00022980"/>
    </source>
</evidence>
<dbReference type="InterPro" id="IPR014721">
    <property type="entry name" value="Ribsml_uS5_D2-typ_fold_subgr"/>
</dbReference>
<dbReference type="GO" id="GO:0005840">
    <property type="term" value="C:ribosome"/>
    <property type="evidence" value="ECO:0007669"/>
    <property type="project" value="UniProtKB-KW"/>
</dbReference>
<evidence type="ECO:0000259" key="5">
    <source>
        <dbReference type="Pfam" id="PF08241"/>
    </source>
</evidence>
<evidence type="ECO:0000256" key="4">
    <source>
        <dbReference type="RuleBase" id="RU003815"/>
    </source>
</evidence>
<dbReference type="InterPro" id="IPR000754">
    <property type="entry name" value="Ribosomal_uS9"/>
</dbReference>
<feature type="non-terminal residue" evidence="6">
    <location>
        <position position="431"/>
    </location>
</feature>
<dbReference type="GO" id="GO:0003735">
    <property type="term" value="F:structural constituent of ribosome"/>
    <property type="evidence" value="ECO:0007669"/>
    <property type="project" value="InterPro"/>
</dbReference>
<keyword evidence="2 4" id="KW-0689">Ribosomal protein</keyword>
<sequence>KPDILRVKVYEPLLLLGKDRCSKVDIRLRVKGGGFTGQVYALRQAIAKGIVAYYQKFIDEASKKEIKDILMAYDRSLIVADPRSLSAAGLWLLPLARTHLAPLQLRAPWRVQASPCRNAGKAGISRAASPDVGCSASSTPECVRAAAIRRRAAAPDATADESDEPDEPDLRRSNLLRGTVCGLLVTGVAAQVGIRTAAAAPNPATEASQWLLSKQMVGMGDYEKLVDSRKELLFQEALLGVQPGARVVEVGVGAGVNFRHLKAAGVGKVLAVEPNPFFTPLAQQAAEQSGLELELRQGVMEGLPFQDGAVDVLVATLVLCSVQDVAAAVAEARRVLRPGGRYIFTEHVAATGGSWLRVAQSLADPLQQTLACGCHLCREPLSVIQDSFGAEMVTSSHWDLNAGSRAAGPLGLAPHFLLAPHISGYAEKRSL</sequence>
<gene>
    <name evidence="6" type="ORF">PGLA2088_LOCUS31891</name>
</gene>
<dbReference type="EMBL" id="CAJNNW010029677">
    <property type="protein sequence ID" value="CAE8701092.1"/>
    <property type="molecule type" value="Genomic_DNA"/>
</dbReference>
<feature type="domain" description="Methyltransferase type 11" evidence="5">
    <location>
        <begin position="248"/>
        <end position="344"/>
    </location>
</feature>
<evidence type="ECO:0000256" key="1">
    <source>
        <dbReference type="ARBA" id="ARBA00005251"/>
    </source>
</evidence>
<dbReference type="Gene3D" id="3.30.230.10">
    <property type="match status" value="1"/>
</dbReference>
<dbReference type="PROSITE" id="PS00360">
    <property type="entry name" value="RIBOSOMAL_S9"/>
    <property type="match status" value="1"/>
</dbReference>
<organism evidence="6 7">
    <name type="scientific">Polarella glacialis</name>
    <name type="common">Dinoflagellate</name>
    <dbReference type="NCBI Taxonomy" id="89957"/>
    <lineage>
        <taxon>Eukaryota</taxon>
        <taxon>Sar</taxon>
        <taxon>Alveolata</taxon>
        <taxon>Dinophyceae</taxon>
        <taxon>Suessiales</taxon>
        <taxon>Suessiaceae</taxon>
        <taxon>Polarella</taxon>
    </lineage>
</organism>
<reference evidence="6" key="1">
    <citation type="submission" date="2021-02" db="EMBL/GenBank/DDBJ databases">
        <authorList>
            <person name="Dougan E. K."/>
            <person name="Rhodes N."/>
            <person name="Thang M."/>
            <person name="Chan C."/>
        </authorList>
    </citation>
    <scope>NUCLEOTIDE SEQUENCE</scope>
</reference>
<dbReference type="InterPro" id="IPR013216">
    <property type="entry name" value="Methyltransf_11"/>
</dbReference>
<dbReference type="Gene3D" id="3.40.50.150">
    <property type="entry name" value="Vaccinia Virus protein VP39"/>
    <property type="match status" value="1"/>
</dbReference>
<comment type="similarity">
    <text evidence="1 4">Belongs to the universal ribosomal protein uS9 family.</text>
</comment>
<name>A0A813K9P8_POLGL</name>
<dbReference type="InterPro" id="IPR052356">
    <property type="entry name" value="Thiol_S-MT"/>
</dbReference>